<evidence type="ECO:0000313" key="1">
    <source>
        <dbReference type="EMBL" id="CAG8644062.1"/>
    </source>
</evidence>
<protein>
    <submittedName>
        <fullName evidence="1">6988_t:CDS:1</fullName>
    </submittedName>
</protein>
<organism evidence="1 2">
    <name type="scientific">Diversispora eburnea</name>
    <dbReference type="NCBI Taxonomy" id="1213867"/>
    <lineage>
        <taxon>Eukaryota</taxon>
        <taxon>Fungi</taxon>
        <taxon>Fungi incertae sedis</taxon>
        <taxon>Mucoromycota</taxon>
        <taxon>Glomeromycotina</taxon>
        <taxon>Glomeromycetes</taxon>
        <taxon>Diversisporales</taxon>
        <taxon>Diversisporaceae</taxon>
        <taxon>Diversispora</taxon>
    </lineage>
</organism>
<dbReference type="OrthoDB" id="2436277at2759"/>
<comment type="caution">
    <text evidence="1">The sequence shown here is derived from an EMBL/GenBank/DDBJ whole genome shotgun (WGS) entry which is preliminary data.</text>
</comment>
<feature type="non-terminal residue" evidence="1">
    <location>
        <position position="1"/>
    </location>
</feature>
<keyword evidence="2" id="KW-1185">Reference proteome</keyword>
<sequence>AEVSVIKHTDFEAVATSRNLTPEEVEILKFDSECSVVDTMALKHFYMWNLYGENDMSIEDWNKLYDKNFVEHFSPPEPRKHFLRLSHFCKQGYDEDNAIEELKAKDLVQWEDTCYNAKDNFENSVAKDLRKTYSANYWETVRGLLQSLDFIGMDNKRILSDDQVKVAFEVSREKFIEIRSQYGYTIKSERKLVGPKEKRIWKYSYQINQKSYNSRGFDNQEEVMARKLDNSEYCPIVPVLPSYKLKVSGEIQDFFDSIPITNNTTLEYAEHEISNLSSNAIDEKDLPLPEAVTQWLKMPAHIQSTDLSQDICHFDTTISEGGTVEKKIPESLDTICLPPAISLSSEFLIKNESDIDILILLLQQKF</sequence>
<dbReference type="Proteomes" id="UP000789706">
    <property type="component" value="Unassembled WGS sequence"/>
</dbReference>
<proteinExistence type="predicted"/>
<reference evidence="1" key="1">
    <citation type="submission" date="2021-06" db="EMBL/GenBank/DDBJ databases">
        <authorList>
            <person name="Kallberg Y."/>
            <person name="Tangrot J."/>
            <person name="Rosling A."/>
        </authorList>
    </citation>
    <scope>NUCLEOTIDE SEQUENCE</scope>
    <source>
        <strain evidence="1">AZ414A</strain>
    </source>
</reference>
<accession>A0A9N9GYR7</accession>
<dbReference type="AlphaFoldDB" id="A0A9N9GYR7"/>
<dbReference type="EMBL" id="CAJVPK010005387">
    <property type="protein sequence ID" value="CAG8644062.1"/>
    <property type="molecule type" value="Genomic_DNA"/>
</dbReference>
<gene>
    <name evidence="1" type="ORF">DEBURN_LOCUS11259</name>
</gene>
<name>A0A9N9GYR7_9GLOM</name>
<evidence type="ECO:0000313" key="2">
    <source>
        <dbReference type="Proteomes" id="UP000789706"/>
    </source>
</evidence>